<dbReference type="AlphaFoldDB" id="A0A1H9ZFK1"/>
<dbReference type="Gene3D" id="3.40.50.1820">
    <property type="entry name" value="alpha/beta hydrolase"/>
    <property type="match status" value="1"/>
</dbReference>
<dbReference type="EMBL" id="FOHN01000003">
    <property type="protein sequence ID" value="SES80312.1"/>
    <property type="molecule type" value="Genomic_DNA"/>
</dbReference>
<dbReference type="OrthoDB" id="9815425at2"/>
<dbReference type="RefSeq" id="WP_092476412.1">
    <property type="nucleotide sequence ID" value="NZ_FOHN01000003.1"/>
</dbReference>
<evidence type="ECO:0000313" key="3">
    <source>
        <dbReference type="EMBL" id="SES80312.1"/>
    </source>
</evidence>
<keyword evidence="1" id="KW-0378">Hydrolase</keyword>
<dbReference type="PANTHER" id="PTHR48081:SF8">
    <property type="entry name" value="ALPHA_BETA HYDROLASE FOLD-3 DOMAIN-CONTAINING PROTEIN-RELATED"/>
    <property type="match status" value="1"/>
</dbReference>
<name>A0A1H9ZFK1_9FIRM</name>
<dbReference type="Pfam" id="PF07859">
    <property type="entry name" value="Abhydrolase_3"/>
    <property type="match status" value="1"/>
</dbReference>
<proteinExistence type="predicted"/>
<organism evidence="3 4">
    <name type="scientific">[Clostridium] polysaccharolyticum</name>
    <dbReference type="NCBI Taxonomy" id="29364"/>
    <lineage>
        <taxon>Bacteria</taxon>
        <taxon>Bacillati</taxon>
        <taxon>Bacillota</taxon>
        <taxon>Clostridia</taxon>
        <taxon>Lachnospirales</taxon>
        <taxon>Lachnospiraceae</taxon>
    </lineage>
</organism>
<dbReference type="InterPro" id="IPR013094">
    <property type="entry name" value="AB_hydrolase_3"/>
</dbReference>
<evidence type="ECO:0000256" key="1">
    <source>
        <dbReference type="ARBA" id="ARBA00022801"/>
    </source>
</evidence>
<dbReference type="GO" id="GO:0016787">
    <property type="term" value="F:hydrolase activity"/>
    <property type="evidence" value="ECO:0007669"/>
    <property type="project" value="UniProtKB-KW"/>
</dbReference>
<feature type="domain" description="Alpha/beta hydrolase fold-3" evidence="2">
    <location>
        <begin position="63"/>
        <end position="267"/>
    </location>
</feature>
<dbReference type="PANTHER" id="PTHR48081">
    <property type="entry name" value="AB HYDROLASE SUPERFAMILY PROTEIN C4A8.06C"/>
    <property type="match status" value="1"/>
</dbReference>
<dbReference type="STRING" id="29364.SAMN04487772_103180"/>
<accession>A0A1H9ZFK1</accession>
<dbReference type="SUPFAM" id="SSF53474">
    <property type="entry name" value="alpha/beta-Hydrolases"/>
    <property type="match status" value="1"/>
</dbReference>
<dbReference type="InterPro" id="IPR029058">
    <property type="entry name" value="AB_hydrolase_fold"/>
</dbReference>
<keyword evidence="4" id="KW-1185">Reference proteome</keyword>
<evidence type="ECO:0000313" key="4">
    <source>
        <dbReference type="Proteomes" id="UP000199800"/>
    </source>
</evidence>
<protein>
    <submittedName>
        <fullName evidence="3">Acetyl esterase/lipase</fullName>
    </submittedName>
</protein>
<dbReference type="Proteomes" id="UP000199800">
    <property type="component" value="Unassembled WGS sequence"/>
</dbReference>
<evidence type="ECO:0000259" key="2">
    <source>
        <dbReference type="Pfam" id="PF07859"/>
    </source>
</evidence>
<reference evidence="3 4" key="1">
    <citation type="submission" date="2016-10" db="EMBL/GenBank/DDBJ databases">
        <authorList>
            <person name="de Groot N.N."/>
        </authorList>
    </citation>
    <scope>NUCLEOTIDE SEQUENCE [LARGE SCALE GENOMIC DNA]</scope>
    <source>
        <strain evidence="3 4">DSM 1801</strain>
    </source>
</reference>
<gene>
    <name evidence="3" type="ORF">SAMN04487772_103180</name>
</gene>
<dbReference type="InterPro" id="IPR050300">
    <property type="entry name" value="GDXG_lipolytic_enzyme"/>
</dbReference>
<sequence length="292" mass="32283">MTYEEQKAAIKLAIEAFASVPCGEILPSVWKVPEGYVLEKYTLHHVPTEHLIPPKSNGKVIYLLHGGGFVTALSDMYREAAVHYSKMAGDAEIFMIDYRIAPTDQAPAALEDAVLVYQWILEKGYHAEDIVFVGDSAGGNLVLTTTLFLKDNSIPLPKGIIALSPWTCIQSTYPSMTENREKDLLLGTNGLKIASEVYNSRYFQNSDLKDAYNSPAYGDYTGFPSLLIIAGSYEVLRDDSSAVAEAAKKAGVDVKHIIYEGQSHAFPLSLAEEEASKKAWKEMQLFMNKVFQ</sequence>